<keyword evidence="5 9" id="KW-0227">DNA damage</keyword>
<dbReference type="PANTHER" id="PTHR11059">
    <property type="entry name" value="DNA REPAIR PROTEIN RECN"/>
    <property type="match status" value="1"/>
</dbReference>
<dbReference type="Pfam" id="PF02463">
    <property type="entry name" value="SMC_N"/>
    <property type="match status" value="1"/>
</dbReference>
<evidence type="ECO:0000256" key="5">
    <source>
        <dbReference type="ARBA" id="ARBA00022763"/>
    </source>
</evidence>
<dbReference type="NCBIfam" id="TIGR00634">
    <property type="entry name" value="recN"/>
    <property type="match status" value="1"/>
</dbReference>
<dbReference type="CDD" id="cd03241">
    <property type="entry name" value="ABC_RecN"/>
    <property type="match status" value="1"/>
</dbReference>
<feature type="coiled-coil region" evidence="10">
    <location>
        <begin position="331"/>
        <end position="358"/>
    </location>
</feature>
<reference evidence="12" key="1">
    <citation type="submission" date="2022-11" db="EMBL/GenBank/DDBJ databases">
        <title>Lacrimispora xylanolytica sy1, complete genome.</title>
        <authorList>
            <person name="Choi S."/>
        </authorList>
    </citation>
    <scope>NUCLEOTIDE SEQUENCE</scope>
    <source>
        <strain evidence="12">Sy1</strain>
    </source>
</reference>
<dbReference type="RefSeq" id="WP_024838686.1">
    <property type="nucleotide sequence ID" value="NZ_CP113524.1"/>
</dbReference>
<comment type="similarity">
    <text evidence="2 9">Belongs to the RecN family.</text>
</comment>
<evidence type="ECO:0000256" key="7">
    <source>
        <dbReference type="ARBA" id="ARBA00023204"/>
    </source>
</evidence>
<dbReference type="PANTHER" id="PTHR11059:SF0">
    <property type="entry name" value="DNA REPAIR PROTEIN RECN"/>
    <property type="match status" value="1"/>
</dbReference>
<evidence type="ECO:0000256" key="8">
    <source>
        <dbReference type="ARBA" id="ARBA00033408"/>
    </source>
</evidence>
<comment type="function">
    <text evidence="1 9">May be involved in recombinational repair of damaged DNA.</text>
</comment>
<evidence type="ECO:0000256" key="9">
    <source>
        <dbReference type="PIRNR" id="PIRNR003128"/>
    </source>
</evidence>
<evidence type="ECO:0000313" key="13">
    <source>
        <dbReference type="Proteomes" id="UP001163115"/>
    </source>
</evidence>
<accession>A0ABY7A9H6</accession>
<evidence type="ECO:0000313" key="12">
    <source>
        <dbReference type="EMBL" id="WAJ23089.1"/>
    </source>
</evidence>
<keyword evidence="7 9" id="KW-0234">DNA repair</keyword>
<organism evidence="12 13">
    <name type="scientific">Lacrimispora xylanolytica</name>
    <dbReference type="NCBI Taxonomy" id="29375"/>
    <lineage>
        <taxon>Bacteria</taxon>
        <taxon>Bacillati</taxon>
        <taxon>Bacillota</taxon>
        <taxon>Clostridia</taxon>
        <taxon>Lachnospirales</taxon>
        <taxon>Lachnospiraceae</taxon>
        <taxon>Lacrimispora</taxon>
    </lineage>
</organism>
<sequence length="557" mass="63171">MLSELHVRNLALIEKADVEFKEGLNVLTGETGAGKSIIIGSVTIALGGKVPKDIIRKGADYAYIELIFTVSDPEKLSMLKEYDVHPDGDGTVIISKKIMPSRSLSKINDETVTAGKLRDITGLLIDIHGQHEHQSLLYKSKHLEILDRYQDKKSHELKENIAEAYREYCRLKERLSTFALDEETRLREMDFIRFEMEEIENADLKDGEEEELTSRYRLFLHGKKIAESLSQAYSAVSTDLISRALKEMESVASYDERLSAIRDQLFDADSILSDINHEISSYMDDMSFDEEEYSQIEERLDVIHNLEAKYGKSVSQIFTNLEEKRIRLQELEDYDSLKRKTEQDIKEIEDKLDDLCGQLSYMRKDTAKELTKKIKAGLNDLNFLDVEFSMEFKRLDHYTSNGYDEAEFVISTNPGESLKPLGQVASGGELSRIMLAVKTVLADSDDIPTLIFDEIDTGISGRTAQKVSEKLSYIANSHQVILITHLPQIAAMADAHFEILKSAKDGMTQTTIRTLNDGEMVEELARLLGGAKITEAVRENAREMKRLAVKKTMTKIK</sequence>
<dbReference type="InterPro" id="IPR003395">
    <property type="entry name" value="RecF/RecN/SMC_N"/>
</dbReference>
<dbReference type="Gene3D" id="3.40.50.300">
    <property type="entry name" value="P-loop containing nucleotide triphosphate hydrolases"/>
    <property type="match status" value="2"/>
</dbReference>
<dbReference type="EMBL" id="CP113524">
    <property type="protein sequence ID" value="WAJ23089.1"/>
    <property type="molecule type" value="Genomic_DNA"/>
</dbReference>
<evidence type="ECO:0000256" key="1">
    <source>
        <dbReference type="ARBA" id="ARBA00003618"/>
    </source>
</evidence>
<dbReference type="Proteomes" id="UP001163115">
    <property type="component" value="Chromosome"/>
</dbReference>
<evidence type="ECO:0000256" key="6">
    <source>
        <dbReference type="ARBA" id="ARBA00022840"/>
    </source>
</evidence>
<feature type="domain" description="RecF/RecN/SMC N-terminal" evidence="11">
    <location>
        <begin position="2"/>
        <end position="502"/>
    </location>
</feature>
<evidence type="ECO:0000256" key="4">
    <source>
        <dbReference type="ARBA" id="ARBA00022741"/>
    </source>
</evidence>
<evidence type="ECO:0000259" key="11">
    <source>
        <dbReference type="Pfam" id="PF02463"/>
    </source>
</evidence>
<keyword evidence="6" id="KW-0067">ATP-binding</keyword>
<keyword evidence="4" id="KW-0547">Nucleotide-binding</keyword>
<dbReference type="InterPro" id="IPR004604">
    <property type="entry name" value="DNA_recomb/repair_RecN"/>
</dbReference>
<gene>
    <name evidence="12" type="primary">recN</name>
    <name evidence="12" type="ORF">OW255_16170</name>
</gene>
<keyword evidence="13" id="KW-1185">Reference proteome</keyword>
<dbReference type="InterPro" id="IPR027417">
    <property type="entry name" value="P-loop_NTPase"/>
</dbReference>
<name>A0ABY7A9H6_9FIRM</name>
<dbReference type="PIRSF" id="PIRSF003128">
    <property type="entry name" value="RecN"/>
    <property type="match status" value="1"/>
</dbReference>
<evidence type="ECO:0000256" key="10">
    <source>
        <dbReference type="SAM" id="Coils"/>
    </source>
</evidence>
<protein>
    <recommendedName>
        <fullName evidence="3 9">DNA repair protein RecN</fullName>
    </recommendedName>
    <alternativeName>
        <fullName evidence="8 9">Recombination protein N</fullName>
    </alternativeName>
</protein>
<dbReference type="SUPFAM" id="SSF52540">
    <property type="entry name" value="P-loop containing nucleoside triphosphate hydrolases"/>
    <property type="match status" value="1"/>
</dbReference>
<evidence type="ECO:0000256" key="3">
    <source>
        <dbReference type="ARBA" id="ARBA00021315"/>
    </source>
</evidence>
<evidence type="ECO:0000256" key="2">
    <source>
        <dbReference type="ARBA" id="ARBA00009441"/>
    </source>
</evidence>
<keyword evidence="10" id="KW-0175">Coiled coil</keyword>
<proteinExistence type="inferred from homology"/>